<sequence>MMKKIKKFGLISVSALMLSTIATPAYSAQIANKEIEFAINANSGLSNVVLDPEVALELSKVDYYALFGTVSSNLSITPPPQPGEITTYGLKGMAAKTAAKQMIKKLKNVGSRAWNEQIKEYVDKLPLTANAKKSLKYYLSYQVLMEALDILVDFTGTAEDGLSNALKKVGVPSYLADVASRAIVFFLL</sequence>
<evidence type="ECO:0000313" key="2">
    <source>
        <dbReference type="EMBL" id="TYS59875.1"/>
    </source>
</evidence>
<protein>
    <submittedName>
        <fullName evidence="2">Uncharacterized protein</fullName>
    </submittedName>
</protein>
<organism evidence="2 3">
    <name type="scientific">Sutcliffiella horikoshii</name>
    <dbReference type="NCBI Taxonomy" id="79883"/>
    <lineage>
        <taxon>Bacteria</taxon>
        <taxon>Bacillati</taxon>
        <taxon>Bacillota</taxon>
        <taxon>Bacilli</taxon>
        <taxon>Bacillales</taxon>
        <taxon>Bacillaceae</taxon>
        <taxon>Sutcliffiella</taxon>
    </lineage>
</organism>
<name>A0AA94WPU9_9BACI</name>
<dbReference type="Proteomes" id="UP000323393">
    <property type="component" value="Unassembled WGS sequence"/>
</dbReference>
<dbReference type="EMBL" id="VTEU01000002">
    <property type="protein sequence ID" value="TYS59875.1"/>
    <property type="molecule type" value="Genomic_DNA"/>
</dbReference>
<feature type="signal peptide" evidence="1">
    <location>
        <begin position="1"/>
        <end position="27"/>
    </location>
</feature>
<keyword evidence="1" id="KW-0732">Signal</keyword>
<gene>
    <name evidence="2" type="ORF">FZC74_06885</name>
</gene>
<evidence type="ECO:0000313" key="3">
    <source>
        <dbReference type="Proteomes" id="UP000323393"/>
    </source>
</evidence>
<dbReference type="RefSeq" id="WP_148965356.1">
    <property type="nucleotide sequence ID" value="NZ_VTEU01000002.1"/>
</dbReference>
<accession>A0AA94WPU9</accession>
<evidence type="ECO:0000256" key="1">
    <source>
        <dbReference type="SAM" id="SignalP"/>
    </source>
</evidence>
<reference evidence="2 3" key="1">
    <citation type="submission" date="2019-08" db="EMBL/GenBank/DDBJ databases">
        <title>Bacillus genomes from the desert of Cuatro Cienegas, Coahuila.</title>
        <authorList>
            <person name="Olmedo-Alvarez G."/>
        </authorList>
    </citation>
    <scope>NUCLEOTIDE SEQUENCE [LARGE SCALE GENOMIC DNA]</scope>
    <source>
        <strain evidence="2 3">CH88_3T</strain>
    </source>
</reference>
<comment type="caution">
    <text evidence="2">The sequence shown here is derived from an EMBL/GenBank/DDBJ whole genome shotgun (WGS) entry which is preliminary data.</text>
</comment>
<dbReference type="AlphaFoldDB" id="A0AA94WPU9"/>
<proteinExistence type="predicted"/>
<feature type="chain" id="PRO_5041666561" evidence="1">
    <location>
        <begin position="28"/>
        <end position="188"/>
    </location>
</feature>